<name>A0A368N059_9FLAO</name>
<evidence type="ECO:0000313" key="3">
    <source>
        <dbReference type="Proteomes" id="UP000252172"/>
    </source>
</evidence>
<dbReference type="AlphaFoldDB" id="A0A368N059"/>
<dbReference type="InterPro" id="IPR011256">
    <property type="entry name" value="Reg_factor_effector_dom_sf"/>
</dbReference>
<dbReference type="Proteomes" id="UP000252172">
    <property type="component" value="Unassembled WGS sequence"/>
</dbReference>
<accession>A0A368N059</accession>
<sequence>MRWFRFGLFFVILLLGIYAVFMYFVMDESKSFTIEKEINYPIDKIYPQFNNLQDFTKWNHYFSSKALSLVYYRPYEGKGAAVSFSDEKTEKQGELTIRYHHSNHSIRYQLFEGNNNHPTLIDVKFKAISPDRTKIQWKIHTPKQSVMNRVSHLWSEDKFAEDIDKSMASLKNLMSNKVERDQFLTGIKYDSIVVEQHETQLLVGINVSASNRKDALYKNIVLNHNKVYNFITTDLDRNEDEFGFPVLITDPDNFRDKEVSYFIGMPLSRKITISDNNFSYRQIPPSQVYSLYYKGSYDNRKKSIDQLLQKARKDTLIGGDIYQVFLEAPQEGKDVLMKLILPVRR</sequence>
<dbReference type="EMBL" id="QPIE01000005">
    <property type="protein sequence ID" value="RCU42629.1"/>
    <property type="molecule type" value="Genomic_DNA"/>
</dbReference>
<dbReference type="SUPFAM" id="SSF55961">
    <property type="entry name" value="Bet v1-like"/>
    <property type="match status" value="1"/>
</dbReference>
<evidence type="ECO:0000313" key="2">
    <source>
        <dbReference type="EMBL" id="RCU42629.1"/>
    </source>
</evidence>
<keyword evidence="3" id="KW-1185">Reference proteome</keyword>
<proteinExistence type="predicted"/>
<evidence type="ECO:0000256" key="1">
    <source>
        <dbReference type="SAM" id="Phobius"/>
    </source>
</evidence>
<keyword evidence="1" id="KW-0472">Membrane</keyword>
<feature type="transmembrane region" description="Helical" evidence="1">
    <location>
        <begin position="6"/>
        <end position="26"/>
    </location>
</feature>
<reference evidence="2 3" key="1">
    <citation type="submission" date="2018-07" db="EMBL/GenBank/DDBJ databases">
        <title>Chryseobacterium lacus sp. nov., isolated from lake water.</title>
        <authorList>
            <person name="Li C.-M."/>
        </authorList>
    </citation>
    <scope>NUCLEOTIDE SEQUENCE [LARGE SCALE GENOMIC DNA]</scope>
    <source>
        <strain evidence="2 3">YLOS41</strain>
    </source>
</reference>
<comment type="caution">
    <text evidence="2">The sequence shown here is derived from an EMBL/GenBank/DDBJ whole genome shotgun (WGS) entry which is preliminary data.</text>
</comment>
<dbReference type="InterPro" id="IPR023393">
    <property type="entry name" value="START-like_dom_sf"/>
</dbReference>
<dbReference type="Gene3D" id="3.20.80.10">
    <property type="entry name" value="Regulatory factor, effector binding domain"/>
    <property type="match status" value="1"/>
</dbReference>
<organism evidence="2 3">
    <name type="scientific">Chryseobacterium lacus</name>
    <dbReference type="NCBI Taxonomy" id="2058346"/>
    <lineage>
        <taxon>Bacteria</taxon>
        <taxon>Pseudomonadati</taxon>
        <taxon>Bacteroidota</taxon>
        <taxon>Flavobacteriia</taxon>
        <taxon>Flavobacteriales</taxon>
        <taxon>Weeksellaceae</taxon>
        <taxon>Chryseobacterium group</taxon>
        <taxon>Chryseobacterium</taxon>
    </lineage>
</organism>
<dbReference type="SUPFAM" id="SSF55136">
    <property type="entry name" value="Probable bacterial effector-binding domain"/>
    <property type="match status" value="1"/>
</dbReference>
<dbReference type="Gene3D" id="3.30.530.20">
    <property type="match status" value="1"/>
</dbReference>
<keyword evidence="1" id="KW-0812">Transmembrane</keyword>
<protein>
    <submittedName>
        <fullName evidence="2">Polyketide cyclase</fullName>
    </submittedName>
</protein>
<dbReference type="OrthoDB" id="1451838at2"/>
<dbReference type="RefSeq" id="WP_114303841.1">
    <property type="nucleotide sequence ID" value="NZ_QPIE01000005.1"/>
</dbReference>
<keyword evidence="1" id="KW-1133">Transmembrane helix</keyword>
<gene>
    <name evidence="2" type="ORF">DQ356_07330</name>
</gene>